<gene>
    <name evidence="11" type="ORF">KUV50_13205</name>
</gene>
<feature type="transmembrane region" description="Helical" evidence="9">
    <location>
        <begin position="224"/>
        <end position="249"/>
    </location>
</feature>
<evidence type="ECO:0000256" key="8">
    <source>
        <dbReference type="SAM" id="MobiDB-lite"/>
    </source>
</evidence>
<evidence type="ECO:0000256" key="2">
    <source>
        <dbReference type="ARBA" id="ARBA00022676"/>
    </source>
</evidence>
<dbReference type="InterPro" id="IPR001173">
    <property type="entry name" value="Glyco_trans_2-like"/>
</dbReference>
<keyword evidence="3 11" id="KW-0808">Transferase</keyword>
<evidence type="ECO:0000256" key="1">
    <source>
        <dbReference type="ARBA" id="ARBA00022475"/>
    </source>
</evidence>
<dbReference type="InterPro" id="IPR050256">
    <property type="entry name" value="Glycosyltransferase_2"/>
</dbReference>
<evidence type="ECO:0000256" key="5">
    <source>
        <dbReference type="ARBA" id="ARBA00022985"/>
    </source>
</evidence>
<evidence type="ECO:0000256" key="3">
    <source>
        <dbReference type="ARBA" id="ARBA00022679"/>
    </source>
</evidence>
<evidence type="ECO:0000256" key="9">
    <source>
        <dbReference type="SAM" id="Phobius"/>
    </source>
</evidence>
<dbReference type="GO" id="GO:0005886">
    <property type="term" value="C:plasma membrane"/>
    <property type="evidence" value="ECO:0007669"/>
    <property type="project" value="TreeGrafter"/>
</dbReference>
<keyword evidence="5" id="KW-0448">Lipopolysaccharide biosynthesis</keyword>
<dbReference type="InterPro" id="IPR029044">
    <property type="entry name" value="Nucleotide-diphossugar_trans"/>
</dbReference>
<organism evidence="11 12">
    <name type="scientific">Membranihabitans marinus</name>
    <dbReference type="NCBI Taxonomy" id="1227546"/>
    <lineage>
        <taxon>Bacteria</taxon>
        <taxon>Pseudomonadati</taxon>
        <taxon>Bacteroidota</taxon>
        <taxon>Saprospiria</taxon>
        <taxon>Saprospirales</taxon>
        <taxon>Saprospiraceae</taxon>
        <taxon>Membranihabitans</taxon>
    </lineage>
</organism>
<keyword evidence="6 9" id="KW-1133">Transmembrane helix</keyword>
<keyword evidence="2 11" id="KW-0328">Glycosyltransferase</keyword>
<evidence type="ECO:0000313" key="11">
    <source>
        <dbReference type="EMBL" id="MBY5959103.1"/>
    </source>
</evidence>
<dbReference type="PANTHER" id="PTHR48090:SF3">
    <property type="entry name" value="UNDECAPRENYL-PHOSPHATE 4-DEOXY-4-FORMAMIDO-L-ARABINOSE TRANSFERASE"/>
    <property type="match status" value="1"/>
</dbReference>
<name>A0A953HWK6_9BACT</name>
<dbReference type="EMBL" id="JAHVHU010000012">
    <property type="protein sequence ID" value="MBY5959103.1"/>
    <property type="molecule type" value="Genomic_DNA"/>
</dbReference>
<dbReference type="SUPFAM" id="SSF53448">
    <property type="entry name" value="Nucleotide-diphospho-sugar transferases"/>
    <property type="match status" value="1"/>
</dbReference>
<protein>
    <submittedName>
        <fullName evidence="11">Glycosyltransferase</fullName>
        <ecNumber evidence="11">2.4.-.-</ecNumber>
    </submittedName>
</protein>
<evidence type="ECO:0000256" key="7">
    <source>
        <dbReference type="ARBA" id="ARBA00023136"/>
    </source>
</evidence>
<keyword evidence="12" id="KW-1185">Reference proteome</keyword>
<dbReference type="AlphaFoldDB" id="A0A953HWK6"/>
<keyword evidence="1" id="KW-1003">Cell membrane</keyword>
<dbReference type="GO" id="GO:0009103">
    <property type="term" value="P:lipopolysaccharide biosynthetic process"/>
    <property type="evidence" value="ECO:0007669"/>
    <property type="project" value="UniProtKB-KW"/>
</dbReference>
<dbReference type="Gene3D" id="3.90.550.10">
    <property type="entry name" value="Spore Coat Polysaccharide Biosynthesis Protein SpsA, Chain A"/>
    <property type="match status" value="1"/>
</dbReference>
<evidence type="ECO:0000313" key="12">
    <source>
        <dbReference type="Proteomes" id="UP000753961"/>
    </source>
</evidence>
<dbReference type="GO" id="GO:0016757">
    <property type="term" value="F:glycosyltransferase activity"/>
    <property type="evidence" value="ECO:0007669"/>
    <property type="project" value="UniProtKB-KW"/>
</dbReference>
<evidence type="ECO:0000256" key="6">
    <source>
        <dbReference type="ARBA" id="ARBA00022989"/>
    </source>
</evidence>
<evidence type="ECO:0000256" key="4">
    <source>
        <dbReference type="ARBA" id="ARBA00022692"/>
    </source>
</evidence>
<comment type="caution">
    <text evidence="11">The sequence shown here is derived from an EMBL/GenBank/DDBJ whole genome shotgun (WGS) entry which is preliminary data.</text>
</comment>
<reference evidence="11" key="1">
    <citation type="submission" date="2021-06" db="EMBL/GenBank/DDBJ databases">
        <title>44 bacteria genomes isolated from Dapeng, Shenzhen.</title>
        <authorList>
            <person name="Zheng W."/>
            <person name="Yu S."/>
            <person name="Huang Y."/>
        </authorList>
    </citation>
    <scope>NUCLEOTIDE SEQUENCE</scope>
    <source>
        <strain evidence="11">DP5N28-2</strain>
    </source>
</reference>
<keyword evidence="7 9" id="KW-0472">Membrane</keyword>
<proteinExistence type="predicted"/>
<feature type="transmembrane region" description="Helical" evidence="9">
    <location>
        <begin position="191"/>
        <end position="212"/>
    </location>
</feature>
<dbReference type="Pfam" id="PF00535">
    <property type="entry name" value="Glycos_transf_2"/>
    <property type="match status" value="1"/>
</dbReference>
<dbReference type="Proteomes" id="UP000753961">
    <property type="component" value="Unassembled WGS sequence"/>
</dbReference>
<dbReference type="EC" id="2.4.-.-" evidence="11"/>
<sequence length="416" mass="47225">MKDHYSELKIVHFSRNFGQQQALLAGIKAANGEVLATLDVDLQQPPALIPSMVRLYEKGYQVVHAIPEYHQSATWFKKLTSKAYYKFIQALGPDQVVYKSNDFRLFSHPVAEVVRSLPEQSLYLRGIFAWLCPLNQRLKDDEYNDPDTWAATTLKYRHQSRQHGQTKYSIPRMVALAFDGMTAISIQPLRFGLFLGMGSIALAMALIIWALYMHLIVGQTVSGWTSIMIVILFFSSIQFLLMGLMGEYLGKVFLQVRGRPGYITSDGMKHGNETKLAPKAGAKKPRPNNRSPGSNTRKKEGRDPLEIYDDIDDKGWANLVDVVDQASYLDFSYRYEDHLRKCFYNKANARQYVFDTLSVGGINLHRGSLKGSTPEWFWGEINANELLKDNPDHPKVQALGIDENSNPVIFKIKPLE</sequence>
<evidence type="ECO:0000259" key="10">
    <source>
        <dbReference type="Pfam" id="PF00535"/>
    </source>
</evidence>
<dbReference type="PANTHER" id="PTHR48090">
    <property type="entry name" value="UNDECAPRENYL-PHOSPHATE 4-DEOXY-4-FORMAMIDO-L-ARABINOSE TRANSFERASE-RELATED"/>
    <property type="match status" value="1"/>
</dbReference>
<keyword evidence="4 9" id="KW-0812">Transmembrane</keyword>
<accession>A0A953HWK6</accession>
<feature type="domain" description="Glycosyltransferase 2-like" evidence="10">
    <location>
        <begin position="5"/>
        <end position="112"/>
    </location>
</feature>
<feature type="region of interest" description="Disordered" evidence="8">
    <location>
        <begin position="265"/>
        <end position="304"/>
    </location>
</feature>